<comment type="caution">
    <text evidence="1">The sequence shown here is derived from an EMBL/GenBank/DDBJ whole genome shotgun (WGS) entry which is preliminary data.</text>
</comment>
<dbReference type="InterPro" id="IPR036280">
    <property type="entry name" value="Multihaem_cyt_sf"/>
</dbReference>
<protein>
    <submittedName>
        <fullName evidence="1">Uncharacterized protein</fullName>
    </submittedName>
</protein>
<dbReference type="EMBL" id="LAZR01003916">
    <property type="protein sequence ID" value="KKN13508.1"/>
    <property type="molecule type" value="Genomic_DNA"/>
</dbReference>
<gene>
    <name evidence="1" type="ORF">LCGC14_1005640</name>
</gene>
<evidence type="ECO:0000313" key="1">
    <source>
        <dbReference type="EMBL" id="KKN13508.1"/>
    </source>
</evidence>
<organism evidence="1">
    <name type="scientific">marine sediment metagenome</name>
    <dbReference type="NCBI Taxonomy" id="412755"/>
    <lineage>
        <taxon>unclassified sequences</taxon>
        <taxon>metagenomes</taxon>
        <taxon>ecological metagenomes</taxon>
    </lineage>
</organism>
<dbReference type="SUPFAM" id="SSF48695">
    <property type="entry name" value="Multiheme cytochromes"/>
    <property type="match status" value="1"/>
</dbReference>
<sequence>MSRFYTIGKYTQKEWDDGTFTCTCMHLTMEWSRHKDRTKIKPCRHIKEIMPLSKERIELLRKFVRYTCEECHKPESKVGTLEPHRINQNLGYNMRNIKMSCRKCHGIFSSAQRIAEGIQGR</sequence>
<accession>A0A0F9R7U9</accession>
<dbReference type="AlphaFoldDB" id="A0A0F9R7U9"/>
<name>A0A0F9R7U9_9ZZZZ</name>
<reference evidence="1" key="1">
    <citation type="journal article" date="2015" name="Nature">
        <title>Complex archaea that bridge the gap between prokaryotes and eukaryotes.</title>
        <authorList>
            <person name="Spang A."/>
            <person name="Saw J.H."/>
            <person name="Jorgensen S.L."/>
            <person name="Zaremba-Niedzwiedzka K."/>
            <person name="Martijn J."/>
            <person name="Lind A.E."/>
            <person name="van Eijk R."/>
            <person name="Schleper C."/>
            <person name="Guy L."/>
            <person name="Ettema T.J."/>
        </authorList>
    </citation>
    <scope>NUCLEOTIDE SEQUENCE</scope>
</reference>
<proteinExistence type="predicted"/>